<organism evidence="1">
    <name type="scientific">marine sediment metagenome</name>
    <dbReference type="NCBI Taxonomy" id="412755"/>
    <lineage>
        <taxon>unclassified sequences</taxon>
        <taxon>metagenomes</taxon>
        <taxon>ecological metagenomes</taxon>
    </lineage>
</organism>
<accession>A0A0F9MMD7</accession>
<dbReference type="InterPro" id="IPR016181">
    <property type="entry name" value="Acyl_CoA_acyltransferase"/>
</dbReference>
<dbReference type="EMBL" id="LAZR01009834">
    <property type="protein sequence ID" value="KKM70347.1"/>
    <property type="molecule type" value="Genomic_DNA"/>
</dbReference>
<dbReference type="AlphaFoldDB" id="A0A0F9MMD7"/>
<dbReference type="SUPFAM" id="SSF55729">
    <property type="entry name" value="Acyl-CoA N-acyltransferases (Nat)"/>
    <property type="match status" value="1"/>
</dbReference>
<evidence type="ECO:0008006" key="2">
    <source>
        <dbReference type="Google" id="ProtNLM"/>
    </source>
</evidence>
<evidence type="ECO:0000313" key="1">
    <source>
        <dbReference type="EMBL" id="KKM70347.1"/>
    </source>
</evidence>
<comment type="caution">
    <text evidence="1">The sequence shown here is derived from an EMBL/GenBank/DDBJ whole genome shotgun (WGS) entry which is preliminary data.</text>
</comment>
<protein>
    <recommendedName>
        <fullName evidence="2">N-acetyltransferase domain-containing protein</fullName>
    </recommendedName>
</protein>
<reference evidence="1" key="1">
    <citation type="journal article" date="2015" name="Nature">
        <title>Complex archaea that bridge the gap between prokaryotes and eukaryotes.</title>
        <authorList>
            <person name="Spang A."/>
            <person name="Saw J.H."/>
            <person name="Jorgensen S.L."/>
            <person name="Zaremba-Niedzwiedzka K."/>
            <person name="Martijn J."/>
            <person name="Lind A.E."/>
            <person name="van Eijk R."/>
            <person name="Schleper C."/>
            <person name="Guy L."/>
            <person name="Ettema T.J."/>
        </authorList>
    </citation>
    <scope>NUCLEOTIDE SEQUENCE</scope>
</reference>
<dbReference type="Gene3D" id="3.40.630.30">
    <property type="match status" value="1"/>
</dbReference>
<sequence length="147" mass="16632">MIKKFEAKDMIQIIETGVKELGIKAQGTEELWELAREREKNGMCLTGVVNGEIVACGGIDLMWTGVGEVWLMLTPETDKYPIGTYEIIRDGLDKIIKDNKLHRVQAYGRIGFDRAHTLFKHLNFKPEGIARKYTPDKADCISYAKVS</sequence>
<name>A0A0F9MMD7_9ZZZZ</name>
<proteinExistence type="predicted"/>
<gene>
    <name evidence="1" type="ORF">LCGC14_1441650</name>
</gene>